<dbReference type="eggNOG" id="arCOG02734">
    <property type="taxonomic scope" value="Archaea"/>
</dbReference>
<dbReference type="InterPro" id="IPR003731">
    <property type="entry name" value="Di-Nase_FeMo-co_biosynth"/>
</dbReference>
<dbReference type="SUPFAM" id="SSF53146">
    <property type="entry name" value="Nitrogenase accessory factor-like"/>
    <property type="match status" value="1"/>
</dbReference>
<evidence type="ECO:0000313" key="2">
    <source>
        <dbReference type="EMBL" id="CAJ37031.1"/>
    </source>
</evidence>
<dbReference type="Gene3D" id="3.30.420.130">
    <property type="entry name" value="Dinitrogenase iron-molybdenum cofactor biosynthesis domain"/>
    <property type="match status" value="1"/>
</dbReference>
<gene>
    <name evidence="2" type="ORF">RCIX1845</name>
</gene>
<organism evidence="2 3">
    <name type="scientific">Methanocella arvoryzae (strain DSM 22066 / NBRC 105507 / MRE50)</name>
    <dbReference type="NCBI Taxonomy" id="351160"/>
    <lineage>
        <taxon>Archaea</taxon>
        <taxon>Methanobacteriati</taxon>
        <taxon>Methanobacteriota</taxon>
        <taxon>Stenosarchaea group</taxon>
        <taxon>Methanomicrobia</taxon>
        <taxon>Methanocellales</taxon>
        <taxon>Methanocellaceae</taxon>
        <taxon>Methanocella</taxon>
    </lineage>
</organism>
<keyword evidence="3" id="KW-1185">Reference proteome</keyword>
<dbReference type="Proteomes" id="UP000000663">
    <property type="component" value="Chromosome"/>
</dbReference>
<feature type="domain" description="Dinitrogenase iron-molybdenum cofactor biosynthesis" evidence="1">
    <location>
        <begin position="9"/>
        <end position="97"/>
    </location>
</feature>
<dbReference type="EMBL" id="AM114193">
    <property type="protein sequence ID" value="CAJ37031.1"/>
    <property type="molecule type" value="Genomic_DNA"/>
</dbReference>
<dbReference type="PANTHER" id="PTHR42983">
    <property type="entry name" value="DINITROGENASE IRON-MOLYBDENUM COFACTOR PROTEIN-RELATED"/>
    <property type="match status" value="1"/>
</dbReference>
<reference evidence="2 3" key="1">
    <citation type="journal article" date="2006" name="Science">
        <title>Genome of rice cluster I archaea -- the key methane producers in the rice rhizosphere.</title>
        <authorList>
            <person name="Erkel C."/>
            <person name="Kube M."/>
            <person name="Reinhardt R."/>
            <person name="Liesack W."/>
        </authorList>
    </citation>
    <scope>NUCLEOTIDE SEQUENCE [LARGE SCALE GENOMIC DNA]</scope>
    <source>
        <strain evidence="3">DSM 22066 / NBRC 105507 / MRE50</strain>
    </source>
</reference>
<dbReference type="InterPro" id="IPR036105">
    <property type="entry name" value="DiNase_FeMo-co_biosyn_sf"/>
</dbReference>
<dbReference type="STRING" id="351160.RCIX1845"/>
<dbReference type="Pfam" id="PF02579">
    <property type="entry name" value="Nitro_FeMo-Co"/>
    <property type="match status" value="1"/>
</dbReference>
<dbReference type="PANTHER" id="PTHR42983:SF1">
    <property type="entry name" value="IRON-MOLYBDENUM PROTEIN"/>
    <property type="match status" value="1"/>
</dbReference>
<evidence type="ECO:0000259" key="1">
    <source>
        <dbReference type="Pfam" id="PF02579"/>
    </source>
</evidence>
<dbReference type="AlphaFoldDB" id="Q0W3L2"/>
<proteinExistence type="predicted"/>
<name>Q0W3L2_METAR</name>
<accession>Q0W3L2</accession>
<protein>
    <recommendedName>
        <fullName evidence="1">Dinitrogenase iron-molybdenum cofactor biosynthesis domain-containing protein</fullName>
    </recommendedName>
</protein>
<evidence type="ECO:0000313" key="3">
    <source>
        <dbReference type="Proteomes" id="UP000000663"/>
    </source>
</evidence>
<sequence>MKVCIPKSDAKVSRHFGKAPEFAFYTVEEGKVTCTEFVPNPGREKGQVPHLIIEHQATHVVAAAIGPQAVGIFHEKSIEVYPDAIGMVDTILERFLKGELKPAVNKSQTPCAGDNICGVKNN</sequence>
<dbReference type="KEGG" id="rci:RCIX1845"/>